<name>A0A691NFQ9_CAMCO</name>
<dbReference type="InterPro" id="IPR010183">
    <property type="entry name" value="Phage_lambda_Bet"/>
</dbReference>
<sequence length="298" mass="34492">MDTKTTKNTKITNTQNQAVSTSFTQEKIELIKKHFFPNNATIVEMEYCLNIANKYNLDPFLRQIFFVPRRAQVKINDKKEWVDKIEPLVGRDGFLAIAHKTGKFGGIRSYSEIKQFPRLNNGKWEYIQDLVAVCEVYRTDSDKPFVVEVAYNEYVQKKESGEATSFWTTKPDTMLKKVAESQALRKAFNLSGLYSAEEMGVGMTESDNIIIDVEAYQTNTQENKKKVDFSQNFPKSTATTFSEDERQVLLSLGLEVKNENNYYWIVGNTYGLTDKLKKLGYKYHPDKKTWWKQIENVA</sequence>
<organism evidence="1 2">
    <name type="scientific">Campylobacter coli</name>
    <dbReference type="NCBI Taxonomy" id="195"/>
    <lineage>
        <taxon>Bacteria</taxon>
        <taxon>Pseudomonadati</taxon>
        <taxon>Campylobacterota</taxon>
        <taxon>Epsilonproteobacteria</taxon>
        <taxon>Campylobacterales</taxon>
        <taxon>Campylobacteraceae</taxon>
        <taxon>Campylobacter</taxon>
    </lineage>
</organism>
<gene>
    <name evidence="1" type="primary">bet</name>
    <name evidence="1" type="ORF">BZ274_08610</name>
</gene>
<comment type="caution">
    <text evidence="1">The sequence shown here is derived from an EMBL/GenBank/DDBJ whole genome shotgun (WGS) entry which is preliminary data.</text>
</comment>
<dbReference type="Pfam" id="PF03837">
    <property type="entry name" value="RecT"/>
    <property type="match status" value="1"/>
</dbReference>
<proteinExistence type="predicted"/>
<accession>A0A691NFQ9</accession>
<dbReference type="InterPro" id="IPR018330">
    <property type="entry name" value="RecT_fam"/>
</dbReference>
<evidence type="ECO:0000313" key="2">
    <source>
        <dbReference type="Proteomes" id="UP000382436"/>
    </source>
</evidence>
<dbReference type="AlphaFoldDB" id="A0A691NFQ9"/>
<dbReference type="Proteomes" id="UP000382436">
    <property type="component" value="Unassembled WGS sequence"/>
</dbReference>
<dbReference type="GO" id="GO:0006310">
    <property type="term" value="P:DNA recombination"/>
    <property type="evidence" value="ECO:0007669"/>
    <property type="project" value="InterPro"/>
</dbReference>
<dbReference type="EMBL" id="AACBVJ010000023">
    <property type="protein sequence ID" value="EAJ9198213.1"/>
    <property type="molecule type" value="Genomic_DNA"/>
</dbReference>
<dbReference type="GO" id="GO:0003677">
    <property type="term" value="F:DNA binding"/>
    <property type="evidence" value="ECO:0007669"/>
    <property type="project" value="InterPro"/>
</dbReference>
<evidence type="ECO:0000313" key="1">
    <source>
        <dbReference type="EMBL" id="EAJ9198213.1"/>
    </source>
</evidence>
<dbReference type="NCBIfam" id="TIGR01913">
    <property type="entry name" value="bet_lambda"/>
    <property type="match status" value="1"/>
</dbReference>
<protein>
    <submittedName>
        <fullName evidence="1">Phage recombination protein Bet</fullName>
    </submittedName>
</protein>
<reference evidence="1 2" key="1">
    <citation type="submission" date="2018-05" db="EMBL/GenBank/DDBJ databases">
        <authorList>
            <consortium name="PulseNet: The National Subtyping Network for Foodborne Disease Surveillance"/>
            <person name="Tarr C.L."/>
            <person name="Trees E."/>
            <person name="Katz L.S."/>
            <person name="Carleton-Romer H.A."/>
            <person name="Stroika S."/>
            <person name="Kucerova Z."/>
            <person name="Roache K.F."/>
            <person name="Sabol A.L."/>
            <person name="Besser J."/>
            <person name="Gerner-Smidt P."/>
        </authorList>
    </citation>
    <scope>NUCLEOTIDE SEQUENCE [LARGE SCALE GENOMIC DNA]</scope>
    <source>
        <strain evidence="1 2">PNUSAC001435</strain>
    </source>
</reference>